<keyword evidence="8 10" id="KW-0694">RNA-binding</keyword>
<dbReference type="InterPro" id="IPR030378">
    <property type="entry name" value="G_CP_dom"/>
</dbReference>
<dbReference type="PROSITE" id="PS51721">
    <property type="entry name" value="G_CP"/>
    <property type="match status" value="1"/>
</dbReference>
<keyword evidence="14" id="KW-1185">Reference proteome</keyword>
<keyword evidence="3 10" id="KW-0479">Metal-binding</keyword>
<dbReference type="OrthoDB" id="9809485at2"/>
<dbReference type="SUPFAM" id="SSF52540">
    <property type="entry name" value="P-loop containing nucleoside triphosphate hydrolases"/>
    <property type="match status" value="1"/>
</dbReference>
<keyword evidence="2 10" id="KW-0690">Ribosome biogenesis</keyword>
<comment type="subcellular location">
    <subcellularLocation>
        <location evidence="10">Cytoplasm</location>
    </subcellularLocation>
</comment>
<keyword evidence="9 10" id="KW-0342">GTP-binding</keyword>
<dbReference type="GO" id="GO:0019843">
    <property type="term" value="F:rRNA binding"/>
    <property type="evidence" value="ECO:0007669"/>
    <property type="project" value="UniProtKB-KW"/>
</dbReference>
<dbReference type="Gene3D" id="1.10.40.50">
    <property type="entry name" value="Probable gtpase engc, domain 3"/>
    <property type="match status" value="1"/>
</dbReference>
<comment type="caution">
    <text evidence="13">The sequence shown here is derived from an EMBL/GenBank/DDBJ whole genome shotgun (WGS) entry which is preliminary data.</text>
</comment>
<dbReference type="GO" id="GO:0005737">
    <property type="term" value="C:cytoplasm"/>
    <property type="evidence" value="ECO:0007669"/>
    <property type="project" value="UniProtKB-SubCell"/>
</dbReference>
<dbReference type="PANTHER" id="PTHR32120">
    <property type="entry name" value="SMALL RIBOSOMAL SUBUNIT BIOGENESIS GTPASE RSGA"/>
    <property type="match status" value="1"/>
</dbReference>
<keyword evidence="7 10" id="KW-0862">Zinc</keyword>
<feature type="binding site" evidence="10">
    <location>
        <position position="262"/>
    </location>
    <ligand>
        <name>Zn(2+)</name>
        <dbReference type="ChEBI" id="CHEBI:29105"/>
    </ligand>
</feature>
<dbReference type="NCBIfam" id="TIGR00157">
    <property type="entry name" value="ribosome small subunit-dependent GTPase A"/>
    <property type="match status" value="1"/>
</dbReference>
<feature type="binding site" evidence="10">
    <location>
        <position position="249"/>
    </location>
    <ligand>
        <name>Zn(2+)</name>
        <dbReference type="ChEBI" id="CHEBI:29105"/>
    </ligand>
</feature>
<evidence type="ECO:0000259" key="12">
    <source>
        <dbReference type="PROSITE" id="PS51721"/>
    </source>
</evidence>
<dbReference type="GO" id="GO:0005525">
    <property type="term" value="F:GTP binding"/>
    <property type="evidence" value="ECO:0007669"/>
    <property type="project" value="UniProtKB-UniRule"/>
</dbReference>
<feature type="domain" description="CP-type G" evidence="12">
    <location>
        <begin position="69"/>
        <end position="225"/>
    </location>
</feature>
<keyword evidence="1 10" id="KW-0963">Cytoplasm</keyword>
<dbReference type="GO" id="GO:0003924">
    <property type="term" value="F:GTPase activity"/>
    <property type="evidence" value="ECO:0007669"/>
    <property type="project" value="UniProtKB-UniRule"/>
</dbReference>
<dbReference type="InterPro" id="IPR012340">
    <property type="entry name" value="NA-bd_OB-fold"/>
</dbReference>
<keyword evidence="4 10" id="KW-0699">rRNA-binding</keyword>
<dbReference type="CDD" id="cd01854">
    <property type="entry name" value="YjeQ_EngC"/>
    <property type="match status" value="1"/>
</dbReference>
<dbReference type="Pfam" id="PF03193">
    <property type="entry name" value="RsgA_GTPase"/>
    <property type="match status" value="1"/>
</dbReference>
<dbReference type="AlphaFoldDB" id="A0A4Y7RNJ0"/>
<keyword evidence="5 10" id="KW-0547">Nucleotide-binding</keyword>
<dbReference type="InterPro" id="IPR004881">
    <property type="entry name" value="Ribosome_biogen_GTPase_RsgA"/>
</dbReference>
<comment type="function">
    <text evidence="10">One of several proteins that assist in the late maturation steps of the functional core of the 30S ribosomal subunit. Helps release RbfA from mature subunits. May play a role in the assembly of ribosomal proteins into the subunit. Circularly permuted GTPase that catalyzes slow GTP hydrolysis, GTPase activity is stimulated by the 30S ribosomal subunit.</text>
</comment>
<feature type="domain" description="EngC GTPase" evidence="11">
    <location>
        <begin position="78"/>
        <end position="223"/>
    </location>
</feature>
<evidence type="ECO:0000256" key="7">
    <source>
        <dbReference type="ARBA" id="ARBA00022833"/>
    </source>
</evidence>
<evidence type="ECO:0000256" key="1">
    <source>
        <dbReference type="ARBA" id="ARBA00022490"/>
    </source>
</evidence>
<dbReference type="Gene3D" id="2.40.50.140">
    <property type="entry name" value="Nucleic acid-binding proteins"/>
    <property type="match status" value="1"/>
</dbReference>
<dbReference type="GO" id="GO:0046872">
    <property type="term" value="F:metal ion binding"/>
    <property type="evidence" value="ECO:0007669"/>
    <property type="project" value="UniProtKB-KW"/>
</dbReference>
<organism evidence="13 14">
    <name type="scientific">Pelotomaculum propionicicum</name>
    <dbReference type="NCBI Taxonomy" id="258475"/>
    <lineage>
        <taxon>Bacteria</taxon>
        <taxon>Bacillati</taxon>
        <taxon>Bacillota</taxon>
        <taxon>Clostridia</taxon>
        <taxon>Eubacteriales</taxon>
        <taxon>Desulfotomaculaceae</taxon>
        <taxon>Pelotomaculum</taxon>
    </lineage>
</organism>
<dbReference type="Gene3D" id="3.40.50.300">
    <property type="entry name" value="P-loop containing nucleotide triphosphate hydrolases"/>
    <property type="match status" value="1"/>
</dbReference>
<evidence type="ECO:0000259" key="11">
    <source>
        <dbReference type="PROSITE" id="PS50936"/>
    </source>
</evidence>
<dbReference type="SUPFAM" id="SSF50249">
    <property type="entry name" value="Nucleic acid-binding proteins"/>
    <property type="match status" value="1"/>
</dbReference>
<evidence type="ECO:0000313" key="13">
    <source>
        <dbReference type="EMBL" id="TEB10564.1"/>
    </source>
</evidence>
<feature type="binding site" evidence="10">
    <location>
        <begin position="167"/>
        <end position="175"/>
    </location>
    <ligand>
        <name>GTP</name>
        <dbReference type="ChEBI" id="CHEBI:37565"/>
    </ligand>
</feature>
<comment type="similarity">
    <text evidence="10">Belongs to the TRAFAC class YlqF/YawG GTPase family. RsgA subfamily.</text>
</comment>
<sequence>MDSPDNLVEGLVLKAYGGFYYVHDGKTQWECSLRGRLRHEKQQVLAGDRVQLRPGSEHTGVVEKVLPRRSLLKRPAVANVDQAVIVFSLREPDPSPGLLERFLITAKLNFIEPLICFNKVDLTREAQIELVSRYQRAYPVFVTSARTGEGVDRLRESLAGKISVFAGPSGVGKSSILNILIPGVGLRTGEVSAKLKGGRHTTRHVQLISLPSGGFVADTPGFTSLDLPDIKPEELPGFFPEMEEYNHECYFSGCLHFKEPGCAVRKAVEAGRIGEARYRQYVEFLEELMDRRRY</sequence>
<evidence type="ECO:0000256" key="8">
    <source>
        <dbReference type="ARBA" id="ARBA00022884"/>
    </source>
</evidence>
<protein>
    <recommendedName>
        <fullName evidence="10">Small ribosomal subunit biogenesis GTPase RsgA</fullName>
        <ecNumber evidence="10">3.6.1.-</ecNumber>
    </recommendedName>
</protein>
<comment type="cofactor">
    <cofactor evidence="10">
        <name>Zn(2+)</name>
        <dbReference type="ChEBI" id="CHEBI:29105"/>
    </cofactor>
    <text evidence="10">Binds 1 zinc ion per subunit.</text>
</comment>
<gene>
    <name evidence="10 13" type="primary">rsgA</name>
    <name evidence="13" type="ORF">Pmgp_02254</name>
</gene>
<dbReference type="GO" id="GO:0042274">
    <property type="term" value="P:ribosomal small subunit biogenesis"/>
    <property type="evidence" value="ECO:0007669"/>
    <property type="project" value="UniProtKB-UniRule"/>
</dbReference>
<dbReference type="InterPro" id="IPR031944">
    <property type="entry name" value="RsgA_N"/>
</dbReference>
<evidence type="ECO:0000256" key="6">
    <source>
        <dbReference type="ARBA" id="ARBA00022801"/>
    </source>
</evidence>
<keyword evidence="6 10" id="KW-0378">Hydrolase</keyword>
<proteinExistence type="inferred from homology"/>
<accession>A0A4Y7RNJ0</accession>
<dbReference type="InterPro" id="IPR027417">
    <property type="entry name" value="P-loop_NTPase"/>
</dbReference>
<evidence type="ECO:0000256" key="9">
    <source>
        <dbReference type="ARBA" id="ARBA00023134"/>
    </source>
</evidence>
<evidence type="ECO:0000256" key="4">
    <source>
        <dbReference type="ARBA" id="ARBA00022730"/>
    </source>
</evidence>
<dbReference type="CDD" id="cd04466">
    <property type="entry name" value="S1_YloQ_GTPase"/>
    <property type="match status" value="1"/>
</dbReference>
<feature type="binding site" evidence="10">
    <location>
        <position position="256"/>
    </location>
    <ligand>
        <name>Zn(2+)</name>
        <dbReference type="ChEBI" id="CHEBI:29105"/>
    </ligand>
</feature>
<evidence type="ECO:0000256" key="5">
    <source>
        <dbReference type="ARBA" id="ARBA00022741"/>
    </source>
</evidence>
<dbReference type="InterPro" id="IPR010914">
    <property type="entry name" value="RsgA_GTPase_dom"/>
</dbReference>
<evidence type="ECO:0000256" key="3">
    <source>
        <dbReference type="ARBA" id="ARBA00022723"/>
    </source>
</evidence>
<feature type="binding site" evidence="10">
    <location>
        <begin position="118"/>
        <end position="121"/>
    </location>
    <ligand>
        <name>GTP</name>
        <dbReference type="ChEBI" id="CHEBI:37565"/>
    </ligand>
</feature>
<comment type="subunit">
    <text evidence="10">Monomer. Associates with 30S ribosomal subunit, binds 16S rRNA.</text>
</comment>
<evidence type="ECO:0000256" key="10">
    <source>
        <dbReference type="HAMAP-Rule" id="MF_01820"/>
    </source>
</evidence>
<reference evidence="13 14" key="1">
    <citation type="journal article" date="2018" name="Environ. Microbiol.">
        <title>Novel energy conservation strategies and behaviour of Pelotomaculum schinkii driving syntrophic propionate catabolism.</title>
        <authorList>
            <person name="Hidalgo-Ahumada C.A.P."/>
            <person name="Nobu M.K."/>
            <person name="Narihiro T."/>
            <person name="Tamaki H."/>
            <person name="Liu W.T."/>
            <person name="Kamagata Y."/>
            <person name="Stams A.J.M."/>
            <person name="Imachi H."/>
            <person name="Sousa D.Z."/>
        </authorList>
    </citation>
    <scope>NUCLEOTIDE SEQUENCE [LARGE SCALE GENOMIC DNA]</scope>
    <source>
        <strain evidence="13 14">MGP</strain>
    </source>
</reference>
<dbReference type="Proteomes" id="UP000297597">
    <property type="component" value="Unassembled WGS sequence"/>
</dbReference>
<dbReference type="EC" id="3.6.1.-" evidence="10"/>
<dbReference type="PANTHER" id="PTHR32120:SF11">
    <property type="entry name" value="SMALL RIBOSOMAL SUBUNIT BIOGENESIS GTPASE RSGA 1, MITOCHONDRIAL-RELATED"/>
    <property type="match status" value="1"/>
</dbReference>
<dbReference type="HAMAP" id="MF_01820">
    <property type="entry name" value="GTPase_RsgA"/>
    <property type="match status" value="1"/>
</dbReference>
<feature type="binding site" evidence="10">
    <location>
        <position position="254"/>
    </location>
    <ligand>
        <name>Zn(2+)</name>
        <dbReference type="ChEBI" id="CHEBI:29105"/>
    </ligand>
</feature>
<dbReference type="PROSITE" id="PS50936">
    <property type="entry name" value="ENGC_GTPASE"/>
    <property type="match status" value="1"/>
</dbReference>
<dbReference type="Pfam" id="PF16745">
    <property type="entry name" value="RsgA_N"/>
    <property type="match status" value="1"/>
</dbReference>
<name>A0A4Y7RNJ0_9FIRM</name>
<evidence type="ECO:0000313" key="14">
    <source>
        <dbReference type="Proteomes" id="UP000297597"/>
    </source>
</evidence>
<evidence type="ECO:0000256" key="2">
    <source>
        <dbReference type="ARBA" id="ARBA00022517"/>
    </source>
</evidence>
<dbReference type="EMBL" id="QFFZ01000024">
    <property type="protein sequence ID" value="TEB10564.1"/>
    <property type="molecule type" value="Genomic_DNA"/>
</dbReference>